<proteinExistence type="predicted"/>
<name>A0A9X3D630_9ACTN</name>
<feature type="transmembrane region" description="Helical" evidence="6">
    <location>
        <begin position="346"/>
        <end position="369"/>
    </location>
</feature>
<feature type="transmembrane region" description="Helical" evidence="6">
    <location>
        <begin position="375"/>
        <end position="393"/>
    </location>
</feature>
<evidence type="ECO:0000256" key="6">
    <source>
        <dbReference type="SAM" id="Phobius"/>
    </source>
</evidence>
<sequence>MLQKLIPFIALPLIARDLSFSEFGMCGILTTIFLLGNSVLGFGQDTVMFHESRGRFISAKTSGISEPLTILFCGNLAFAAVCCGTLLLGSILDWHGLVTAVVVELLAAAVYSVGYMPLATMTRINYRPRVFATVVIGFSVTQYGSKVVLLPRLENPVLGWALSDLAASTLILLSSAATYSALTVLRRSSRRRLSAAALLGLPLVPSKISQWFQTSSDRSLVSFSLGTSQAGLYTAASQFSNAAMGLVVEICRYFMPSLSEFSRDYGEKRWFDPRIVWIVYIQVAMVSLLCSMMAALSPIALEIIFPPSYGQVRNVVAAMGLAVLFAGAGFVAINFMTVAVGVSTRIWLFSALGAAASVGGNLLVVPHLGLMGAPYASAFGYAITVCCVVRHSWGHLLIAGVVRPWLALPIFVSIVIVVVSIVFCHNDAVLLSLGGTVVPVFLVLIWQGRLRLIEPSGHSLGDKRLLDQEVVR</sequence>
<dbReference type="Proteomes" id="UP001143347">
    <property type="component" value="Unassembled WGS sequence"/>
</dbReference>
<dbReference type="PANTHER" id="PTHR30250">
    <property type="entry name" value="PST FAMILY PREDICTED COLANIC ACID TRANSPORTER"/>
    <property type="match status" value="1"/>
</dbReference>
<feature type="transmembrane region" description="Helical" evidence="6">
    <location>
        <begin position="275"/>
        <end position="296"/>
    </location>
</feature>
<keyword evidence="4 6" id="KW-1133">Transmembrane helix</keyword>
<dbReference type="PANTHER" id="PTHR30250:SF11">
    <property type="entry name" value="O-ANTIGEN TRANSPORTER-RELATED"/>
    <property type="match status" value="1"/>
</dbReference>
<evidence type="ECO:0000313" key="8">
    <source>
        <dbReference type="Proteomes" id="UP001143347"/>
    </source>
</evidence>
<accession>A0A9X3D630</accession>
<evidence type="ECO:0000256" key="4">
    <source>
        <dbReference type="ARBA" id="ARBA00022989"/>
    </source>
</evidence>
<keyword evidence="5 6" id="KW-0472">Membrane</keyword>
<feature type="transmembrane region" description="Helical" evidence="6">
    <location>
        <begin position="130"/>
        <end position="151"/>
    </location>
</feature>
<dbReference type="GO" id="GO:0005886">
    <property type="term" value="C:plasma membrane"/>
    <property type="evidence" value="ECO:0007669"/>
    <property type="project" value="UniProtKB-SubCell"/>
</dbReference>
<organism evidence="7 8">
    <name type="scientific">Gordonia aquimaris</name>
    <dbReference type="NCBI Taxonomy" id="2984863"/>
    <lineage>
        <taxon>Bacteria</taxon>
        <taxon>Bacillati</taxon>
        <taxon>Actinomycetota</taxon>
        <taxon>Actinomycetes</taxon>
        <taxon>Mycobacteriales</taxon>
        <taxon>Gordoniaceae</taxon>
        <taxon>Gordonia</taxon>
    </lineage>
</organism>
<keyword evidence="3 6" id="KW-0812">Transmembrane</keyword>
<evidence type="ECO:0000256" key="3">
    <source>
        <dbReference type="ARBA" id="ARBA00022692"/>
    </source>
</evidence>
<evidence type="ECO:0000256" key="2">
    <source>
        <dbReference type="ARBA" id="ARBA00022475"/>
    </source>
</evidence>
<feature type="transmembrane region" description="Helical" evidence="6">
    <location>
        <begin position="157"/>
        <end position="181"/>
    </location>
</feature>
<keyword evidence="8" id="KW-1185">Reference proteome</keyword>
<evidence type="ECO:0000256" key="1">
    <source>
        <dbReference type="ARBA" id="ARBA00004651"/>
    </source>
</evidence>
<dbReference type="AlphaFoldDB" id="A0A9X3D630"/>
<dbReference type="EMBL" id="JAPKFM010000015">
    <property type="protein sequence ID" value="MCX2965387.1"/>
    <property type="molecule type" value="Genomic_DNA"/>
</dbReference>
<feature type="transmembrane region" description="Helical" evidence="6">
    <location>
        <begin position="64"/>
        <end position="88"/>
    </location>
</feature>
<protein>
    <submittedName>
        <fullName evidence="7">Oligosaccharide flippase family protein</fullName>
    </submittedName>
</protein>
<dbReference type="InterPro" id="IPR050833">
    <property type="entry name" value="Poly_Biosynth_Transport"/>
</dbReference>
<reference evidence="7" key="1">
    <citation type="submission" date="2022-10" db="EMBL/GenBank/DDBJ databases">
        <title>WGS of marine actinomycetes from Thailand.</title>
        <authorList>
            <person name="Thawai C."/>
        </authorList>
    </citation>
    <scope>NUCLEOTIDE SEQUENCE</scope>
    <source>
        <strain evidence="7">SW21</strain>
    </source>
</reference>
<evidence type="ECO:0000313" key="7">
    <source>
        <dbReference type="EMBL" id="MCX2965387.1"/>
    </source>
</evidence>
<feature type="transmembrane region" description="Helical" evidence="6">
    <location>
        <begin position="20"/>
        <end position="43"/>
    </location>
</feature>
<evidence type="ECO:0000256" key="5">
    <source>
        <dbReference type="ARBA" id="ARBA00023136"/>
    </source>
</evidence>
<feature type="transmembrane region" description="Helical" evidence="6">
    <location>
        <begin position="316"/>
        <end position="339"/>
    </location>
</feature>
<dbReference type="Pfam" id="PF13440">
    <property type="entry name" value="Polysacc_synt_3"/>
    <property type="match status" value="1"/>
</dbReference>
<feature type="transmembrane region" description="Helical" evidence="6">
    <location>
        <begin position="429"/>
        <end position="446"/>
    </location>
</feature>
<feature type="transmembrane region" description="Helical" evidence="6">
    <location>
        <begin position="94"/>
        <end position="118"/>
    </location>
</feature>
<keyword evidence="2" id="KW-1003">Cell membrane</keyword>
<comment type="subcellular location">
    <subcellularLocation>
        <location evidence="1">Cell membrane</location>
        <topology evidence="1">Multi-pass membrane protein</topology>
    </subcellularLocation>
</comment>
<gene>
    <name evidence="7" type="ORF">OSB52_14920</name>
</gene>
<feature type="transmembrane region" description="Helical" evidence="6">
    <location>
        <begin position="405"/>
        <end position="423"/>
    </location>
</feature>
<comment type="caution">
    <text evidence="7">The sequence shown here is derived from an EMBL/GenBank/DDBJ whole genome shotgun (WGS) entry which is preliminary data.</text>
</comment>